<keyword evidence="7" id="KW-0961">Cell wall biogenesis/degradation</keyword>
<dbReference type="EMBL" id="KB870805">
    <property type="protein sequence ID" value="EOA36864.1"/>
    <property type="molecule type" value="Genomic_DNA"/>
</dbReference>
<keyword evidence="4" id="KW-0964">Secreted</keyword>
<dbReference type="Gene3D" id="2.160.20.10">
    <property type="entry name" value="Single-stranded right-handed beta-helix, Pectin lyase-like"/>
    <property type="match status" value="1"/>
</dbReference>
<evidence type="ECO:0000256" key="1">
    <source>
        <dbReference type="ARBA" id="ARBA00004191"/>
    </source>
</evidence>
<evidence type="ECO:0000256" key="3">
    <source>
        <dbReference type="ARBA" id="ARBA00022512"/>
    </source>
</evidence>
<dbReference type="GO" id="GO:0005975">
    <property type="term" value="P:carbohydrate metabolic process"/>
    <property type="evidence" value="ECO:0007669"/>
    <property type="project" value="InterPro"/>
</dbReference>
<dbReference type="STRING" id="81985.R0I3M2"/>
<dbReference type="GO" id="GO:0004650">
    <property type="term" value="F:polygalacturonase activity"/>
    <property type="evidence" value="ECO:0007669"/>
    <property type="project" value="InterPro"/>
</dbReference>
<feature type="compositionally biased region" description="Basic residues" evidence="9">
    <location>
        <begin position="64"/>
        <end position="78"/>
    </location>
</feature>
<evidence type="ECO:0000256" key="2">
    <source>
        <dbReference type="ARBA" id="ARBA00008834"/>
    </source>
</evidence>
<evidence type="ECO:0000256" key="8">
    <source>
        <dbReference type="RuleBase" id="RU361169"/>
    </source>
</evidence>
<dbReference type="InterPro" id="IPR012334">
    <property type="entry name" value="Pectin_lyas_fold"/>
</dbReference>
<dbReference type="FunFam" id="2.160.20.10:FF:000012">
    <property type="entry name" value="Polygalacturonase At1g48100 family"/>
    <property type="match status" value="1"/>
</dbReference>
<feature type="compositionally biased region" description="Pro residues" evidence="9">
    <location>
        <begin position="90"/>
        <end position="110"/>
    </location>
</feature>
<feature type="non-terminal residue" evidence="10">
    <location>
        <position position="1"/>
    </location>
</feature>
<dbReference type="PANTHER" id="PTHR31375">
    <property type="match status" value="1"/>
</dbReference>
<dbReference type="eggNOG" id="ENOG502QPYK">
    <property type="taxonomic scope" value="Eukaryota"/>
</dbReference>
<dbReference type="InterPro" id="IPR006626">
    <property type="entry name" value="PbH1"/>
</dbReference>
<evidence type="ECO:0000313" key="10">
    <source>
        <dbReference type="EMBL" id="EOA36864.1"/>
    </source>
</evidence>
<accession>R0I3M2</accession>
<name>R0I3M2_9BRAS</name>
<sequence>RLLFLHTFFLYLQTLSPQNHHPHFQKNTLKKMLSSTYNRNQILCFVVILILTLISLTESRYHHHKDKHKRNNHNHHSSKPQPPSSSISQPPTPPPGPPDAPSPSPPPSPSDEPEEDNNGVYNVRKFGAVGDGETDDTQAFKTAWDSACNNENSTDSVLLVPYGYTFMIQSTIFTGPCRSYQFFQVDGTIVTPDGPDSWPSNVSKRQWLVFYRVNGLALKGAGVIDGRGQKWWDLPCKPHRAVNKSAIVAGPCDSPIALRFFMSSNLRVEGLHIKNSPQFHFRFDGCQGVHVESLHITAPPLSPNTDGIHIENSNSVTIYNSIISNGDDCVSIGSGSYDVDIRNLTCGPGGHGISIGSLGNHNSHACVSNITVSDSIIKYSDNGVRIKTWQGGSGSVSGVTFNNIHVDSVRNPIIIDQYYCMTKDCANKTSAVFVSDIAYQGIKGTYDIRSPPMHFGCSDAVPCTNLTLSDIELLPAKGDIVLDPFCWNAYGIAEELSIPPVWCLMSDPPTALQGALVDKCGSS</sequence>
<dbReference type="GO" id="GO:0071555">
    <property type="term" value="P:cell wall organization"/>
    <property type="evidence" value="ECO:0007669"/>
    <property type="project" value="UniProtKB-KW"/>
</dbReference>
<dbReference type="Pfam" id="PF00295">
    <property type="entry name" value="Glyco_hydro_28"/>
    <property type="match status" value="1"/>
</dbReference>
<dbReference type="InterPro" id="IPR011050">
    <property type="entry name" value="Pectin_lyase_fold/virulence"/>
</dbReference>
<evidence type="ECO:0000256" key="5">
    <source>
        <dbReference type="ARBA" id="ARBA00022801"/>
    </source>
</evidence>
<dbReference type="KEGG" id="crb:17898335"/>
<feature type="region of interest" description="Disordered" evidence="9">
    <location>
        <begin position="64"/>
        <end position="119"/>
    </location>
</feature>
<keyword evidence="11" id="KW-1185">Reference proteome</keyword>
<evidence type="ECO:0008006" key="12">
    <source>
        <dbReference type="Google" id="ProtNLM"/>
    </source>
</evidence>
<evidence type="ECO:0000313" key="11">
    <source>
        <dbReference type="Proteomes" id="UP000029121"/>
    </source>
</evidence>
<gene>
    <name evidence="10" type="ORF">CARUB_v10008847mg</name>
</gene>
<keyword evidence="6 8" id="KW-0326">Glycosidase</keyword>
<comment type="similarity">
    <text evidence="2 8">Belongs to the glycosyl hydrolase 28 family.</text>
</comment>
<evidence type="ECO:0000256" key="4">
    <source>
        <dbReference type="ARBA" id="ARBA00022525"/>
    </source>
</evidence>
<keyword evidence="3" id="KW-0134">Cell wall</keyword>
<dbReference type="OrthoDB" id="187139at2759"/>
<reference evidence="11" key="1">
    <citation type="journal article" date="2013" name="Nat. Genet.">
        <title>The Capsella rubella genome and the genomic consequences of rapid mating system evolution.</title>
        <authorList>
            <person name="Slotte T."/>
            <person name="Hazzouri K.M."/>
            <person name="Agren J.A."/>
            <person name="Koenig D."/>
            <person name="Maumus F."/>
            <person name="Guo Y.L."/>
            <person name="Steige K."/>
            <person name="Platts A.E."/>
            <person name="Escobar J.S."/>
            <person name="Newman L.K."/>
            <person name="Wang W."/>
            <person name="Mandakova T."/>
            <person name="Vello E."/>
            <person name="Smith L.M."/>
            <person name="Henz S.R."/>
            <person name="Steffen J."/>
            <person name="Takuno S."/>
            <person name="Brandvain Y."/>
            <person name="Coop G."/>
            <person name="Andolfatto P."/>
            <person name="Hu T.T."/>
            <person name="Blanchette M."/>
            <person name="Clark R.M."/>
            <person name="Quesneville H."/>
            <person name="Nordborg M."/>
            <person name="Gaut B.S."/>
            <person name="Lysak M.A."/>
            <person name="Jenkins J."/>
            <person name="Grimwood J."/>
            <person name="Chapman J."/>
            <person name="Prochnik S."/>
            <person name="Shu S."/>
            <person name="Rokhsar D."/>
            <person name="Schmutz J."/>
            <person name="Weigel D."/>
            <person name="Wright S.I."/>
        </authorList>
    </citation>
    <scope>NUCLEOTIDE SEQUENCE [LARGE SCALE GENOMIC DNA]</scope>
    <source>
        <strain evidence="11">cv. Monte Gargano</strain>
    </source>
</reference>
<proteinExistence type="inferred from homology"/>
<dbReference type="SMART" id="SM00710">
    <property type="entry name" value="PbH1"/>
    <property type="match status" value="5"/>
</dbReference>
<dbReference type="SUPFAM" id="SSF51126">
    <property type="entry name" value="Pectin lyase-like"/>
    <property type="match status" value="1"/>
</dbReference>
<evidence type="ECO:0000256" key="9">
    <source>
        <dbReference type="SAM" id="MobiDB-lite"/>
    </source>
</evidence>
<organism evidence="10 11">
    <name type="scientific">Capsella rubella</name>
    <dbReference type="NCBI Taxonomy" id="81985"/>
    <lineage>
        <taxon>Eukaryota</taxon>
        <taxon>Viridiplantae</taxon>
        <taxon>Streptophyta</taxon>
        <taxon>Embryophyta</taxon>
        <taxon>Tracheophyta</taxon>
        <taxon>Spermatophyta</taxon>
        <taxon>Magnoliopsida</taxon>
        <taxon>eudicotyledons</taxon>
        <taxon>Gunneridae</taxon>
        <taxon>Pentapetalae</taxon>
        <taxon>rosids</taxon>
        <taxon>malvids</taxon>
        <taxon>Brassicales</taxon>
        <taxon>Brassicaceae</taxon>
        <taxon>Camelineae</taxon>
        <taxon>Capsella</taxon>
    </lineage>
</organism>
<evidence type="ECO:0000256" key="6">
    <source>
        <dbReference type="ARBA" id="ARBA00023295"/>
    </source>
</evidence>
<dbReference type="InterPro" id="IPR000743">
    <property type="entry name" value="Glyco_hydro_28"/>
</dbReference>
<dbReference type="AlphaFoldDB" id="R0I3M2"/>
<keyword evidence="5 8" id="KW-0378">Hydrolase</keyword>
<dbReference type="Proteomes" id="UP000029121">
    <property type="component" value="Unassembled WGS sequence"/>
</dbReference>
<comment type="subcellular location">
    <subcellularLocation>
        <location evidence="1">Secreted</location>
        <location evidence="1">Cell wall</location>
    </subcellularLocation>
</comment>
<evidence type="ECO:0000256" key="7">
    <source>
        <dbReference type="ARBA" id="ARBA00023316"/>
    </source>
</evidence>
<protein>
    <recommendedName>
        <fullName evidence="12">Pectate lyase superfamily protein domain-containing protein</fullName>
    </recommendedName>
</protein>